<evidence type="ECO:0000256" key="4">
    <source>
        <dbReference type="ARBA" id="ARBA00022723"/>
    </source>
</evidence>
<keyword evidence="11 16" id="KW-0472">Membrane</keyword>
<dbReference type="InterPro" id="IPR048286">
    <property type="entry name" value="Integrin_alpha_Ig-like_3"/>
</dbReference>
<dbReference type="GO" id="GO:0046872">
    <property type="term" value="F:metal ion binding"/>
    <property type="evidence" value="ECO:0007669"/>
    <property type="project" value="UniProtKB-KW"/>
</dbReference>
<evidence type="ECO:0000256" key="9">
    <source>
        <dbReference type="ARBA" id="ARBA00022989"/>
    </source>
</evidence>
<keyword evidence="10 16" id="KW-0401">Integrin</keyword>
<dbReference type="SUPFAM" id="SSF69179">
    <property type="entry name" value="Integrin domains"/>
    <property type="match status" value="3"/>
</dbReference>
<dbReference type="GO" id="GO:0005178">
    <property type="term" value="F:integrin binding"/>
    <property type="evidence" value="ECO:0007669"/>
    <property type="project" value="TreeGrafter"/>
</dbReference>
<evidence type="ECO:0000313" key="20">
    <source>
        <dbReference type="Ensembl" id="ENSPMRP00000002931.1"/>
    </source>
</evidence>
<dbReference type="Gene3D" id="2.130.10.130">
    <property type="entry name" value="Integrin alpha, N-terminal"/>
    <property type="match status" value="1"/>
</dbReference>
<protein>
    <submittedName>
        <fullName evidence="20">Integrin subunit alpha V</fullName>
    </submittedName>
</protein>
<dbReference type="Proteomes" id="UP000472272">
    <property type="component" value="Chromosome 1"/>
</dbReference>
<dbReference type="Pfam" id="PF01839">
    <property type="entry name" value="FG-GAP"/>
    <property type="match status" value="3"/>
</dbReference>
<dbReference type="Ensembl" id="ENSPMRT00000003138.1">
    <property type="protein sequence ID" value="ENSPMRP00000002931.1"/>
    <property type="gene ID" value="ENSPMRG00000000852.1"/>
</dbReference>
<dbReference type="GO" id="GO:0007160">
    <property type="term" value="P:cell-matrix adhesion"/>
    <property type="evidence" value="ECO:0007669"/>
    <property type="project" value="TreeGrafter"/>
</dbReference>
<dbReference type="FunFam" id="2.60.40.1530:FF:000002">
    <property type="entry name" value="integrin alpha-V isoform X2"/>
    <property type="match status" value="1"/>
</dbReference>
<keyword evidence="14" id="KW-0325">Glycoprotein</keyword>
<dbReference type="GO" id="GO:0007229">
    <property type="term" value="P:integrin-mediated signaling pathway"/>
    <property type="evidence" value="ECO:0007669"/>
    <property type="project" value="UniProtKB-KW"/>
</dbReference>
<dbReference type="Gene3D" id="2.60.40.1460">
    <property type="entry name" value="Integrin domains. Chain A, domain 2"/>
    <property type="match status" value="1"/>
</dbReference>
<evidence type="ECO:0000313" key="21">
    <source>
        <dbReference type="Proteomes" id="UP000472272"/>
    </source>
</evidence>
<keyword evidence="8 16" id="KW-0130">Cell adhesion</keyword>
<reference evidence="20" key="3">
    <citation type="submission" date="2025-09" db="UniProtKB">
        <authorList>
            <consortium name="Ensembl"/>
        </authorList>
    </citation>
    <scope>IDENTIFICATION</scope>
</reference>
<evidence type="ECO:0000259" key="19">
    <source>
        <dbReference type="Pfam" id="PF20806"/>
    </source>
</evidence>
<evidence type="ECO:0000256" key="7">
    <source>
        <dbReference type="ARBA" id="ARBA00022837"/>
    </source>
</evidence>
<feature type="signal peptide" evidence="16">
    <location>
        <begin position="1"/>
        <end position="19"/>
    </location>
</feature>
<dbReference type="InterPro" id="IPR013517">
    <property type="entry name" value="FG-GAP"/>
</dbReference>
<dbReference type="InterPro" id="IPR048285">
    <property type="entry name" value="Integrin_alpha_Ig-like_2"/>
</dbReference>
<evidence type="ECO:0000256" key="11">
    <source>
        <dbReference type="ARBA" id="ARBA00023136"/>
    </source>
</evidence>
<proteinExistence type="inferred from homology"/>
<feature type="repeat" description="FG-GAP" evidence="15">
    <location>
        <begin position="190"/>
        <end position="244"/>
    </location>
</feature>
<evidence type="ECO:0000256" key="5">
    <source>
        <dbReference type="ARBA" id="ARBA00022729"/>
    </source>
</evidence>
<evidence type="ECO:0000256" key="8">
    <source>
        <dbReference type="ARBA" id="ARBA00022889"/>
    </source>
</evidence>
<dbReference type="GeneTree" id="ENSGT00940000158361"/>
<feature type="transmembrane region" description="Helical" evidence="16">
    <location>
        <begin position="942"/>
        <end position="964"/>
    </location>
</feature>
<dbReference type="Pfam" id="PF08441">
    <property type="entry name" value="Integrin_A_Ig_1"/>
    <property type="match status" value="1"/>
</dbReference>
<feature type="repeat" description="FG-GAP" evidence="15">
    <location>
        <begin position="98"/>
        <end position="159"/>
    </location>
</feature>
<dbReference type="AlphaFoldDB" id="A0A670HTQ2"/>
<dbReference type="GO" id="GO:0098609">
    <property type="term" value="P:cell-cell adhesion"/>
    <property type="evidence" value="ECO:0007669"/>
    <property type="project" value="TreeGrafter"/>
</dbReference>
<organism evidence="20 21">
    <name type="scientific">Podarcis muralis</name>
    <name type="common">Wall lizard</name>
    <name type="synonym">Lacerta muralis</name>
    <dbReference type="NCBI Taxonomy" id="64176"/>
    <lineage>
        <taxon>Eukaryota</taxon>
        <taxon>Metazoa</taxon>
        <taxon>Chordata</taxon>
        <taxon>Craniata</taxon>
        <taxon>Vertebrata</taxon>
        <taxon>Euteleostomi</taxon>
        <taxon>Lepidosauria</taxon>
        <taxon>Squamata</taxon>
        <taxon>Bifurcata</taxon>
        <taxon>Unidentata</taxon>
        <taxon>Episquamata</taxon>
        <taxon>Laterata</taxon>
        <taxon>Lacertibaenia</taxon>
        <taxon>Lacertidae</taxon>
        <taxon>Podarcis</taxon>
    </lineage>
</organism>
<keyword evidence="13 16" id="KW-0675">Receptor</keyword>
<dbReference type="InterPro" id="IPR032695">
    <property type="entry name" value="Integrin_dom_sf"/>
</dbReference>
<evidence type="ECO:0000256" key="3">
    <source>
        <dbReference type="ARBA" id="ARBA00022692"/>
    </source>
</evidence>
<dbReference type="Pfam" id="PF20805">
    <property type="entry name" value="Integrin_A_Ig_2"/>
    <property type="match status" value="1"/>
</dbReference>
<dbReference type="Gene3D" id="2.60.40.1510">
    <property type="entry name" value="ntegrin, alpha v. Chain A, domain 3"/>
    <property type="match status" value="1"/>
</dbReference>
<feature type="repeat" description="FG-GAP" evidence="15">
    <location>
        <begin position="21"/>
        <end position="86"/>
    </location>
</feature>
<sequence length="973" mass="107781">MAGFWLFLLVGRLLAPGSAFNLDVESPTVYSGSEGSYFGFAVDFFAPDLSSMFLLVGAPKANTTQPGIVQGGQVLKCNWNPNRRNCQPIVFDATGNRDFAKNDPLEFKSHQWFGASVRSKDDKILACAPLYHWRTEQKAEREPVGTCYLHDGSKAFEYAPCRSSQLISDKVAEIVSKYNPKVYTTKYDSQLATRSANAAFDDSYLGYSVAVGDFSHDGIEDFVSGVPRAARTLGMVSIYNGDTMASMYNFTGEQMAAYFGYSVAATDINGDDYTDLLIGAPLFMDRGSDGKLLEVGQVSVYLQQATGGFQSQAMKLNGFEVFARFSSSIAPLGDLDQDGYNDIAVAAPYGGEDKKGLVYIYNGRATGLNGMPSQVLEGQWASETMPPSFGYSLKGATDVDKNGYPVTLFCLPLGSFQRARPVITVNAGLEVTPTILNPEDKSCELNENGQKVSCFKVKFCLKADGKGSLPRDLTFHVELLLDKLKQKGAIRRALFLHNRQPVHSKNMTVPKGGRMSCEELQAFLRDDSEFRDKLTPITIFMEYQLDYKTAMDSTGLQPILNQFTPANVSRQAHILLDCGEDNVCRPDLQVAVDSDQKQIYIGDENPLTLVVNAENLGEGAYEAELFVTVPPQADFIGIVRNKEDLARLSCAFKTENKTRLVVCDLGNPMKAGTKLSAGLHFSVHQESEMDTFVKFDLQIRSSNMYNNLSPVTSYQVDLAILAVVEIRGVSSPDHLFLPIPNWQPKENPETEDDIGPLVQHIYELRNNGPSAVSKVMLNLQWPYKYNNNTLLYIMEYEIEGPMNCTSDMEINPLKIKVNEKNETTNGGDSRSHNVNRRDLSAAEGDVQTLGCGTAECLKIFCQVGRLEREKTAILYLKSRLWTQTFMNKENQNHSYSLKSSASFSVIEFPYKNLSFPEDVHNSTIVTTNILWGIQPAPMTVQVWVIILAVLAGLLLLALLVFIMYRVSGVFNES</sequence>
<evidence type="ECO:0000256" key="15">
    <source>
        <dbReference type="PROSITE-ProRule" id="PRU00803"/>
    </source>
</evidence>
<evidence type="ECO:0000256" key="14">
    <source>
        <dbReference type="ARBA" id="ARBA00023180"/>
    </source>
</evidence>
<dbReference type="GO" id="GO:0001525">
    <property type="term" value="P:angiogenesis"/>
    <property type="evidence" value="ECO:0007669"/>
    <property type="project" value="TreeGrafter"/>
</dbReference>
<evidence type="ECO:0000256" key="13">
    <source>
        <dbReference type="ARBA" id="ARBA00023170"/>
    </source>
</evidence>
<gene>
    <name evidence="20" type="primary">ITGAV</name>
</gene>
<dbReference type="PANTHER" id="PTHR23220">
    <property type="entry name" value="INTEGRIN ALPHA"/>
    <property type="match status" value="1"/>
</dbReference>
<dbReference type="SMART" id="SM00191">
    <property type="entry name" value="Int_alpha"/>
    <property type="match status" value="5"/>
</dbReference>
<keyword evidence="12" id="KW-1015">Disulfide bond</keyword>
<reference evidence="20" key="2">
    <citation type="submission" date="2025-08" db="UniProtKB">
        <authorList>
            <consortium name="Ensembl"/>
        </authorList>
    </citation>
    <scope>IDENTIFICATION</scope>
</reference>
<keyword evidence="3 16" id="KW-0812">Transmembrane</keyword>
<comment type="subcellular location">
    <subcellularLocation>
        <location evidence="1 16">Membrane</location>
        <topology evidence="1 16">Single-pass type I membrane protein</topology>
    </subcellularLocation>
</comment>
<dbReference type="InterPro" id="IPR028994">
    <property type="entry name" value="Integrin_alpha_N"/>
</dbReference>
<dbReference type="GO" id="GO:0008305">
    <property type="term" value="C:integrin complex"/>
    <property type="evidence" value="ECO:0007669"/>
    <property type="project" value="InterPro"/>
</dbReference>
<feature type="repeat" description="FG-GAP" evidence="15">
    <location>
        <begin position="245"/>
        <end position="310"/>
    </location>
</feature>
<feature type="repeat" description="FG-GAP" evidence="15">
    <location>
        <begin position="374"/>
        <end position="434"/>
    </location>
</feature>
<dbReference type="InterPro" id="IPR013649">
    <property type="entry name" value="Integrin_alpha_Ig-like_1"/>
</dbReference>
<name>A0A670HTQ2_PODMU</name>
<dbReference type="InterPro" id="IPR000413">
    <property type="entry name" value="Integrin_alpha"/>
</dbReference>
<evidence type="ECO:0000256" key="10">
    <source>
        <dbReference type="ARBA" id="ARBA00023037"/>
    </source>
</evidence>
<evidence type="ECO:0000259" key="18">
    <source>
        <dbReference type="Pfam" id="PF20805"/>
    </source>
</evidence>
<dbReference type="Gene3D" id="2.60.40.1530">
    <property type="entry name" value="ntegrin, alpha v. Chain A, domain 4"/>
    <property type="match status" value="1"/>
</dbReference>
<feature type="domain" description="Integrin alpha first immunoglubulin-like" evidence="17">
    <location>
        <begin position="419"/>
        <end position="577"/>
    </location>
</feature>
<dbReference type="PANTHER" id="PTHR23220:SF4">
    <property type="entry name" value="INTEGRIN ALPHA-V"/>
    <property type="match status" value="1"/>
</dbReference>
<dbReference type="Gene3D" id="1.20.5.930">
    <property type="entry name" value="Bicelle-embedded integrin alpha(iib) transmembrane segment"/>
    <property type="match status" value="1"/>
</dbReference>
<keyword evidence="6" id="KW-0677">Repeat</keyword>
<evidence type="ECO:0000256" key="1">
    <source>
        <dbReference type="ARBA" id="ARBA00004479"/>
    </source>
</evidence>
<feature type="repeat" description="FG-GAP" evidence="15">
    <location>
        <begin position="312"/>
        <end position="370"/>
    </location>
</feature>
<dbReference type="GO" id="GO:0033627">
    <property type="term" value="P:cell adhesion mediated by integrin"/>
    <property type="evidence" value="ECO:0007669"/>
    <property type="project" value="TreeGrafter"/>
</dbReference>
<dbReference type="InterPro" id="IPR013519">
    <property type="entry name" value="Int_alpha_beta-p"/>
</dbReference>
<reference evidence="20 21" key="1">
    <citation type="journal article" date="2019" name="Proc. Natl. Acad. Sci. U.S.A.">
        <title>Regulatory changes in pterin and carotenoid genes underlie balanced color polymorphisms in the wall lizard.</title>
        <authorList>
            <person name="Andrade P."/>
            <person name="Pinho C."/>
            <person name="Perez I de Lanuza G."/>
            <person name="Afonso S."/>
            <person name="Brejcha J."/>
            <person name="Rubin C.J."/>
            <person name="Wallerman O."/>
            <person name="Pereira P."/>
            <person name="Sabatino S.J."/>
            <person name="Bellati A."/>
            <person name="Pellitteri-Rosa D."/>
            <person name="Bosakova Z."/>
            <person name="Bunikis I."/>
            <person name="Carretero M.A."/>
            <person name="Feiner N."/>
            <person name="Marsik P."/>
            <person name="Pauperio F."/>
            <person name="Salvi D."/>
            <person name="Soler L."/>
            <person name="While G.M."/>
            <person name="Uller T."/>
            <person name="Font E."/>
            <person name="Andersson L."/>
            <person name="Carneiro M."/>
        </authorList>
    </citation>
    <scope>NUCLEOTIDE SEQUENCE</scope>
</reference>
<feature type="domain" description="Integrin alpha second immunoglobulin-like" evidence="18">
    <location>
        <begin position="578"/>
        <end position="712"/>
    </location>
</feature>
<evidence type="ECO:0000256" key="6">
    <source>
        <dbReference type="ARBA" id="ARBA00022737"/>
    </source>
</evidence>
<dbReference type="Pfam" id="PF20806">
    <property type="entry name" value="Integrin_A_Ig_3"/>
    <property type="match status" value="1"/>
</dbReference>
<evidence type="ECO:0000256" key="2">
    <source>
        <dbReference type="ARBA" id="ARBA00008054"/>
    </source>
</evidence>
<accession>A0A670HTQ2</accession>
<keyword evidence="5 16" id="KW-0732">Signal</keyword>
<dbReference type="FunFam" id="2.60.40.1510:FF:000001">
    <property type="entry name" value="Integrin alpha V"/>
    <property type="match status" value="1"/>
</dbReference>
<keyword evidence="7" id="KW-0106">Calcium</keyword>
<feature type="domain" description="Integrin alpha third immunoglobulin-like" evidence="19">
    <location>
        <begin position="724"/>
        <end position="931"/>
    </location>
</feature>
<comment type="similarity">
    <text evidence="2 16">Belongs to the integrin alpha chain family.</text>
</comment>
<feature type="chain" id="PRO_5025706308" evidence="16">
    <location>
        <begin position="20"/>
        <end position="973"/>
    </location>
</feature>
<dbReference type="FunFam" id="2.60.40.1460:FF:000001">
    <property type="entry name" value="Integrin, alpha V"/>
    <property type="match status" value="1"/>
</dbReference>
<dbReference type="PROSITE" id="PS51470">
    <property type="entry name" value="FG_GAP"/>
    <property type="match status" value="6"/>
</dbReference>
<evidence type="ECO:0000259" key="17">
    <source>
        <dbReference type="Pfam" id="PF08441"/>
    </source>
</evidence>
<dbReference type="PRINTS" id="PR01185">
    <property type="entry name" value="INTEGRINA"/>
</dbReference>
<dbReference type="SUPFAM" id="SSF69318">
    <property type="entry name" value="Integrin alpha N-terminal domain"/>
    <property type="match status" value="1"/>
</dbReference>
<dbReference type="GO" id="GO:0009897">
    <property type="term" value="C:external side of plasma membrane"/>
    <property type="evidence" value="ECO:0007669"/>
    <property type="project" value="TreeGrafter"/>
</dbReference>
<keyword evidence="21" id="KW-1185">Reference proteome</keyword>
<evidence type="ECO:0000256" key="16">
    <source>
        <dbReference type="RuleBase" id="RU003762"/>
    </source>
</evidence>
<keyword evidence="4" id="KW-0479">Metal-binding</keyword>
<keyword evidence="9 16" id="KW-1133">Transmembrane helix</keyword>
<evidence type="ECO:0000256" key="12">
    <source>
        <dbReference type="ARBA" id="ARBA00023157"/>
    </source>
</evidence>